<reference evidence="9 10" key="1">
    <citation type="submission" date="2024-01" db="EMBL/GenBank/DDBJ databases">
        <title>Comparative genomics of Cryptococcus and Kwoniella reveals pathogenesis evolution and contrasting modes of karyotype evolution via chromosome fusion or intercentromeric recombination.</title>
        <authorList>
            <person name="Coelho M.A."/>
            <person name="David-Palma M."/>
            <person name="Shea T."/>
            <person name="Bowers K."/>
            <person name="McGinley-Smith S."/>
            <person name="Mohammad A.W."/>
            <person name="Gnirke A."/>
            <person name="Yurkov A.M."/>
            <person name="Nowrousian M."/>
            <person name="Sun S."/>
            <person name="Cuomo C.A."/>
            <person name="Heitman J."/>
        </authorList>
    </citation>
    <scope>NUCLEOTIDE SEQUENCE [LARGE SCALE GENOMIC DNA]</scope>
    <source>
        <strain evidence="9">CBS 11374</strain>
    </source>
</reference>
<dbReference type="EMBL" id="CP141891">
    <property type="protein sequence ID" value="WRT70802.1"/>
    <property type="molecule type" value="Genomic_DNA"/>
</dbReference>
<proteinExistence type="predicted"/>
<evidence type="ECO:0000256" key="6">
    <source>
        <dbReference type="ARBA" id="ARBA00022989"/>
    </source>
</evidence>
<evidence type="ECO:0000313" key="9">
    <source>
        <dbReference type="EMBL" id="WRT70802.1"/>
    </source>
</evidence>
<keyword evidence="3" id="KW-0337">GPI-anchor biosynthesis</keyword>
<evidence type="ECO:0000256" key="3">
    <source>
        <dbReference type="ARBA" id="ARBA00022502"/>
    </source>
</evidence>
<gene>
    <name evidence="9" type="ORF">IL334_007801</name>
</gene>
<comment type="subcellular location">
    <subcellularLocation>
        <location evidence="1">Endoplasmic reticulum membrane</location>
        <topology evidence="1">Multi-pass membrane protein</topology>
    </subcellularLocation>
</comment>
<name>A0ABZ1DB27_9TREE</name>
<keyword evidence="5" id="KW-0256">Endoplasmic reticulum</keyword>
<feature type="transmembrane region" description="Helical" evidence="8">
    <location>
        <begin position="62"/>
        <end position="80"/>
    </location>
</feature>
<evidence type="ECO:0000256" key="2">
    <source>
        <dbReference type="ARBA" id="ARBA00004687"/>
    </source>
</evidence>
<keyword evidence="7 8" id="KW-0472">Membrane</keyword>
<feature type="transmembrane region" description="Helical" evidence="8">
    <location>
        <begin position="227"/>
        <end position="247"/>
    </location>
</feature>
<dbReference type="GeneID" id="87959931"/>
<feature type="transmembrane region" description="Helical" evidence="8">
    <location>
        <begin position="113"/>
        <end position="133"/>
    </location>
</feature>
<feature type="transmembrane region" description="Helical" evidence="8">
    <location>
        <begin position="145"/>
        <end position="167"/>
    </location>
</feature>
<dbReference type="RefSeq" id="XP_062795541.1">
    <property type="nucleotide sequence ID" value="XM_062939490.1"/>
</dbReference>
<dbReference type="Pfam" id="PF06699">
    <property type="entry name" value="PIG-F"/>
    <property type="match status" value="1"/>
</dbReference>
<keyword evidence="10" id="KW-1185">Reference proteome</keyword>
<evidence type="ECO:0000256" key="5">
    <source>
        <dbReference type="ARBA" id="ARBA00022824"/>
    </source>
</evidence>
<keyword evidence="6 8" id="KW-1133">Transmembrane helix</keyword>
<dbReference type="Proteomes" id="UP001329825">
    <property type="component" value="Chromosome 11"/>
</dbReference>
<comment type="pathway">
    <text evidence="2">Glycolipid biosynthesis; glycosylphosphatidylinositol-anchor biosynthesis.</text>
</comment>
<sequence>MAKVMFNLPEYFALHSYLSALLCGSFVLLPRSTPWFVGQPTQSSSADRPEYPFLTPMTSRPLATMVWDLFGMLLCMSWWGSRMRRWWAASVKKVDQVDDFTERMERNKQMLQCSLSILATSVVIYVLLVTLGAPIDSHHFHTALLAMHLSILTVWPVVQTLGVPSIYDSGTYARFRMTRLPETPLERALVYPVIGTLVGAWVGVVPIPLDWDRPFQSYPLTPTVGSILGFIAGGFASWVHSALLDTFDEVKQQQQQQVSHARIVEKRKNKRSKRT</sequence>
<evidence type="ECO:0000256" key="1">
    <source>
        <dbReference type="ARBA" id="ARBA00004477"/>
    </source>
</evidence>
<feature type="transmembrane region" description="Helical" evidence="8">
    <location>
        <begin position="188"/>
        <end position="207"/>
    </location>
</feature>
<evidence type="ECO:0000256" key="8">
    <source>
        <dbReference type="SAM" id="Phobius"/>
    </source>
</evidence>
<organism evidence="9 10">
    <name type="scientific">Kwoniella shivajii</name>
    <dbReference type="NCBI Taxonomy" id="564305"/>
    <lineage>
        <taxon>Eukaryota</taxon>
        <taxon>Fungi</taxon>
        <taxon>Dikarya</taxon>
        <taxon>Basidiomycota</taxon>
        <taxon>Agaricomycotina</taxon>
        <taxon>Tremellomycetes</taxon>
        <taxon>Tremellales</taxon>
        <taxon>Cryptococcaceae</taxon>
        <taxon>Kwoniella</taxon>
    </lineage>
</organism>
<accession>A0ABZ1DB27</accession>
<evidence type="ECO:0000256" key="4">
    <source>
        <dbReference type="ARBA" id="ARBA00022692"/>
    </source>
</evidence>
<protein>
    <recommendedName>
        <fullName evidence="11">Phosphatidylinositol glycan, class F</fullName>
    </recommendedName>
</protein>
<dbReference type="InterPro" id="IPR009580">
    <property type="entry name" value="GPI_biosynthesis_protein_Pig-F"/>
</dbReference>
<evidence type="ECO:0000256" key="7">
    <source>
        <dbReference type="ARBA" id="ARBA00023136"/>
    </source>
</evidence>
<keyword evidence="4 8" id="KW-0812">Transmembrane</keyword>
<evidence type="ECO:0000313" key="10">
    <source>
        <dbReference type="Proteomes" id="UP001329825"/>
    </source>
</evidence>
<evidence type="ECO:0008006" key="11">
    <source>
        <dbReference type="Google" id="ProtNLM"/>
    </source>
</evidence>